<evidence type="ECO:0000313" key="1">
    <source>
        <dbReference type="EMBL" id="SKB37600.1"/>
    </source>
</evidence>
<organism evidence="1 2">
    <name type="scientific">Bosea thiooxidans</name>
    <dbReference type="NCBI Taxonomy" id="53254"/>
    <lineage>
        <taxon>Bacteria</taxon>
        <taxon>Pseudomonadati</taxon>
        <taxon>Pseudomonadota</taxon>
        <taxon>Alphaproteobacteria</taxon>
        <taxon>Hyphomicrobiales</taxon>
        <taxon>Boseaceae</taxon>
        <taxon>Bosea</taxon>
    </lineage>
</organism>
<dbReference type="EMBL" id="FUYX01000001">
    <property type="protein sequence ID" value="SKB37600.1"/>
    <property type="molecule type" value="Genomic_DNA"/>
</dbReference>
<protein>
    <submittedName>
        <fullName evidence="1">Uncharacterized protein</fullName>
    </submittedName>
</protein>
<dbReference type="Proteomes" id="UP000190130">
    <property type="component" value="Unassembled WGS sequence"/>
</dbReference>
<gene>
    <name evidence="1" type="ORF">SAMN05660750_00430</name>
</gene>
<sequence length="57" mass="6270">MSPCEHHLQRFSAVQGEGHLPPLPTTQDFAALHDHARLPWRFFGRFTSSIAAGLTGA</sequence>
<proteinExistence type="predicted"/>
<accession>A0A1T5AS14</accession>
<reference evidence="1 2" key="1">
    <citation type="submission" date="2017-02" db="EMBL/GenBank/DDBJ databases">
        <authorList>
            <person name="Peterson S.W."/>
        </authorList>
    </citation>
    <scope>NUCLEOTIDE SEQUENCE [LARGE SCALE GENOMIC DNA]</scope>
    <source>
        <strain evidence="1 2">DSM 9653</strain>
    </source>
</reference>
<dbReference type="AlphaFoldDB" id="A0A1T5AS14"/>
<name>A0A1T5AS14_9HYPH</name>
<evidence type="ECO:0000313" key="2">
    <source>
        <dbReference type="Proteomes" id="UP000190130"/>
    </source>
</evidence>